<feature type="transmembrane region" description="Helical" evidence="7">
    <location>
        <begin position="307"/>
        <end position="332"/>
    </location>
</feature>
<keyword evidence="3" id="KW-1003">Cell membrane</keyword>
<dbReference type="PROSITE" id="PS50850">
    <property type="entry name" value="MFS"/>
    <property type="match status" value="1"/>
</dbReference>
<dbReference type="InterPro" id="IPR004638">
    <property type="entry name" value="EmrB-like"/>
</dbReference>
<evidence type="ECO:0000313" key="9">
    <source>
        <dbReference type="EMBL" id="TBN51822.1"/>
    </source>
</evidence>
<evidence type="ECO:0000256" key="1">
    <source>
        <dbReference type="ARBA" id="ARBA00004651"/>
    </source>
</evidence>
<feature type="transmembrane region" description="Helical" evidence="7">
    <location>
        <begin position="12"/>
        <end position="33"/>
    </location>
</feature>
<dbReference type="InterPro" id="IPR036259">
    <property type="entry name" value="MFS_trans_sf"/>
</dbReference>
<organism evidence="9 10">
    <name type="scientific">Hansschlegelia quercus</name>
    <dbReference type="NCBI Taxonomy" id="2528245"/>
    <lineage>
        <taxon>Bacteria</taxon>
        <taxon>Pseudomonadati</taxon>
        <taxon>Pseudomonadota</taxon>
        <taxon>Alphaproteobacteria</taxon>
        <taxon>Hyphomicrobiales</taxon>
        <taxon>Methylopilaceae</taxon>
        <taxon>Hansschlegelia</taxon>
    </lineage>
</organism>
<feature type="transmembrane region" description="Helical" evidence="7">
    <location>
        <begin position="488"/>
        <end position="512"/>
    </location>
</feature>
<feature type="transmembrane region" description="Helical" evidence="7">
    <location>
        <begin position="377"/>
        <end position="398"/>
    </location>
</feature>
<dbReference type="OrthoDB" id="9812221at2"/>
<feature type="transmembrane region" description="Helical" evidence="7">
    <location>
        <begin position="81"/>
        <end position="101"/>
    </location>
</feature>
<gene>
    <name evidence="9" type="ORF">EYR15_13050</name>
</gene>
<feature type="transmembrane region" description="Helical" evidence="7">
    <location>
        <begin position="210"/>
        <end position="229"/>
    </location>
</feature>
<evidence type="ECO:0000313" key="10">
    <source>
        <dbReference type="Proteomes" id="UP000291613"/>
    </source>
</evidence>
<dbReference type="GO" id="GO:0022857">
    <property type="term" value="F:transmembrane transporter activity"/>
    <property type="evidence" value="ECO:0007669"/>
    <property type="project" value="InterPro"/>
</dbReference>
<proteinExistence type="predicted"/>
<dbReference type="PRINTS" id="PR01036">
    <property type="entry name" value="TCRTETB"/>
</dbReference>
<dbReference type="InterPro" id="IPR011701">
    <property type="entry name" value="MFS"/>
</dbReference>
<feature type="transmembrane region" description="Helical" evidence="7">
    <location>
        <begin position="344"/>
        <end position="365"/>
    </location>
</feature>
<reference evidence="9 10" key="1">
    <citation type="submission" date="2019-02" db="EMBL/GenBank/DDBJ databases">
        <title>Hansschlegelia quercus sp. nov., a novel methylotrophic bacterium from buds of oak (Quercus robur L.).</title>
        <authorList>
            <person name="Agafonova N.V."/>
            <person name="Kaparullina E.N."/>
            <person name="Grouzdev D.S."/>
            <person name="Doronina N.V."/>
        </authorList>
    </citation>
    <scope>NUCLEOTIDE SEQUENCE [LARGE SCALE GENOMIC DNA]</scope>
    <source>
        <strain evidence="9 10">Dub</strain>
    </source>
</reference>
<dbReference type="GO" id="GO:0005886">
    <property type="term" value="C:plasma membrane"/>
    <property type="evidence" value="ECO:0007669"/>
    <property type="project" value="UniProtKB-SubCell"/>
</dbReference>
<name>A0A4Q9GJR1_9HYPH</name>
<keyword evidence="10" id="KW-1185">Reference proteome</keyword>
<evidence type="ECO:0000256" key="7">
    <source>
        <dbReference type="SAM" id="Phobius"/>
    </source>
</evidence>
<accession>A0A4Q9GJR1</accession>
<dbReference type="NCBIfam" id="TIGR00711">
    <property type="entry name" value="efflux_EmrB"/>
    <property type="match status" value="1"/>
</dbReference>
<protein>
    <submittedName>
        <fullName evidence="9">DHA2 family efflux MFS transporter permease subunit</fullName>
    </submittedName>
</protein>
<keyword evidence="2" id="KW-0813">Transport</keyword>
<feature type="transmembrane region" description="Helical" evidence="7">
    <location>
        <begin position="167"/>
        <end position="190"/>
    </location>
</feature>
<feature type="transmembrane region" description="Helical" evidence="7">
    <location>
        <begin position="282"/>
        <end position="301"/>
    </location>
</feature>
<dbReference type="CDD" id="cd17503">
    <property type="entry name" value="MFS_LmrB_MDR_like"/>
    <property type="match status" value="1"/>
</dbReference>
<keyword evidence="5 7" id="KW-1133">Transmembrane helix</keyword>
<dbReference type="Gene3D" id="1.20.1250.20">
    <property type="entry name" value="MFS general substrate transporter like domains"/>
    <property type="match status" value="1"/>
</dbReference>
<dbReference type="Pfam" id="PF07690">
    <property type="entry name" value="MFS_1"/>
    <property type="match status" value="1"/>
</dbReference>
<evidence type="ECO:0000256" key="2">
    <source>
        <dbReference type="ARBA" id="ARBA00022448"/>
    </source>
</evidence>
<dbReference type="PANTHER" id="PTHR23501">
    <property type="entry name" value="MAJOR FACILITATOR SUPERFAMILY"/>
    <property type="match status" value="1"/>
</dbReference>
<evidence type="ECO:0000259" key="8">
    <source>
        <dbReference type="PROSITE" id="PS50850"/>
    </source>
</evidence>
<comment type="subcellular location">
    <subcellularLocation>
        <location evidence="1">Cell membrane</location>
        <topology evidence="1">Multi-pass membrane protein</topology>
    </subcellularLocation>
</comment>
<dbReference type="RefSeq" id="WP_131003986.1">
    <property type="nucleotide sequence ID" value="NZ_JBHSZR010000001.1"/>
</dbReference>
<dbReference type="SUPFAM" id="SSF103473">
    <property type="entry name" value="MFS general substrate transporter"/>
    <property type="match status" value="1"/>
</dbReference>
<dbReference type="EMBL" id="SIUB01000006">
    <property type="protein sequence ID" value="TBN51822.1"/>
    <property type="molecule type" value="Genomic_DNA"/>
</dbReference>
<evidence type="ECO:0000256" key="4">
    <source>
        <dbReference type="ARBA" id="ARBA00022692"/>
    </source>
</evidence>
<evidence type="ECO:0000256" key="5">
    <source>
        <dbReference type="ARBA" id="ARBA00022989"/>
    </source>
</evidence>
<feature type="domain" description="Major facilitator superfamily (MFS) profile" evidence="8">
    <location>
        <begin position="16"/>
        <end position="521"/>
    </location>
</feature>
<sequence>MSEAPEAGAAKNPWAIAIVVALATFMEVLDTTIANVALRYISGGLAVGPDEAAWVVTSYLVANAIALTASSFLAKRYGRKLFFMASVTLFTIASIACGFAWSLESLLFFRVLQGLGGGGMAPLAQSILADAFPPEKRGQAFALYGVAIVVAPVVGPTLGGWLSDNVSWHWCFLINGPIGVVALLLMGWLLQDSKAAIEERERLKEEGVRFDVVGFLLVATFLGSLEVVLDEGLREDWFDSTLIVTFTTIGAAAFVLMFPWLLTRKNPAVDLTLLKSRQFASCFVVMLGTGAILISTTQFVPQIVQELYGYTATLAGLSLAPGGVVTVCMMVLAGRLSGKVPAKWMIASGAAIITVGMYHLTSLYADSTFWFFASARMWVGAGLPLVFLSITAASYIGIKPDQTDQASAQINMARNVGGSIGVCVAQNVLAHREQFHQTRLVEHIDLANPAYQEAMRAATQAFAARGGGDASGQAMSWIANQVQSQVTFWAYIDVFFVLGLMSAAMIPLAMILRSAKAKPAH</sequence>
<feature type="transmembrane region" description="Helical" evidence="7">
    <location>
        <begin position="53"/>
        <end position="74"/>
    </location>
</feature>
<dbReference type="Gene3D" id="1.20.1720.10">
    <property type="entry name" value="Multidrug resistance protein D"/>
    <property type="match status" value="1"/>
</dbReference>
<dbReference type="AlphaFoldDB" id="A0A4Q9GJR1"/>
<comment type="caution">
    <text evidence="9">The sequence shown here is derived from an EMBL/GenBank/DDBJ whole genome shotgun (WGS) entry which is preliminary data.</text>
</comment>
<dbReference type="PANTHER" id="PTHR23501:SF174">
    <property type="entry name" value="MULTIDRUG EXPORT PROTEIN EMRB-RELATED"/>
    <property type="match status" value="1"/>
</dbReference>
<dbReference type="InterPro" id="IPR020846">
    <property type="entry name" value="MFS_dom"/>
</dbReference>
<dbReference type="Proteomes" id="UP000291613">
    <property type="component" value="Unassembled WGS sequence"/>
</dbReference>
<evidence type="ECO:0000256" key="3">
    <source>
        <dbReference type="ARBA" id="ARBA00022475"/>
    </source>
</evidence>
<feature type="transmembrane region" description="Helical" evidence="7">
    <location>
        <begin position="241"/>
        <end position="262"/>
    </location>
</feature>
<feature type="transmembrane region" description="Helical" evidence="7">
    <location>
        <begin position="107"/>
        <end position="129"/>
    </location>
</feature>
<keyword evidence="6 7" id="KW-0472">Membrane</keyword>
<evidence type="ECO:0000256" key="6">
    <source>
        <dbReference type="ARBA" id="ARBA00023136"/>
    </source>
</evidence>
<feature type="transmembrane region" description="Helical" evidence="7">
    <location>
        <begin position="141"/>
        <end position="161"/>
    </location>
</feature>
<keyword evidence="4 7" id="KW-0812">Transmembrane</keyword>